<feature type="signal peptide" evidence="1">
    <location>
        <begin position="1"/>
        <end position="31"/>
    </location>
</feature>
<proteinExistence type="predicted"/>
<name>A0ABW3E1U5_9ACTN</name>
<evidence type="ECO:0000256" key="1">
    <source>
        <dbReference type="SAM" id="SignalP"/>
    </source>
</evidence>
<feature type="domain" description="LTD" evidence="2">
    <location>
        <begin position="24"/>
        <end position="168"/>
    </location>
</feature>
<keyword evidence="1" id="KW-0732">Signal</keyword>
<keyword evidence="4" id="KW-1185">Reference proteome</keyword>
<dbReference type="EMBL" id="JBHTHX010001570">
    <property type="protein sequence ID" value="MFD0888935.1"/>
    <property type="molecule type" value="Genomic_DNA"/>
</dbReference>
<evidence type="ECO:0000313" key="4">
    <source>
        <dbReference type="Proteomes" id="UP001597024"/>
    </source>
</evidence>
<feature type="chain" id="PRO_5046951194" evidence="1">
    <location>
        <begin position="32"/>
        <end position="209"/>
    </location>
</feature>
<accession>A0ABW3E1U5</accession>
<dbReference type="Pfam" id="PF00932">
    <property type="entry name" value="LTD"/>
    <property type="match status" value="1"/>
</dbReference>
<organism evidence="3 4">
    <name type="scientific">Streptosporangium algeriense</name>
    <dbReference type="NCBI Taxonomy" id="1682748"/>
    <lineage>
        <taxon>Bacteria</taxon>
        <taxon>Bacillati</taxon>
        <taxon>Actinomycetota</taxon>
        <taxon>Actinomycetes</taxon>
        <taxon>Streptosporangiales</taxon>
        <taxon>Streptosporangiaceae</taxon>
        <taxon>Streptosporangium</taxon>
    </lineage>
</organism>
<protein>
    <submittedName>
        <fullName evidence="3">Lamin tail domain-containing protein</fullName>
    </submittedName>
</protein>
<comment type="caution">
    <text evidence="3">The sequence shown here is derived from an EMBL/GenBank/DDBJ whole genome shotgun (WGS) entry which is preliminary data.</text>
</comment>
<gene>
    <name evidence="3" type="ORF">ACFQ08_30740</name>
</gene>
<reference evidence="4" key="1">
    <citation type="journal article" date="2019" name="Int. J. Syst. Evol. Microbiol.">
        <title>The Global Catalogue of Microorganisms (GCM) 10K type strain sequencing project: providing services to taxonomists for standard genome sequencing and annotation.</title>
        <authorList>
            <consortium name="The Broad Institute Genomics Platform"/>
            <consortium name="The Broad Institute Genome Sequencing Center for Infectious Disease"/>
            <person name="Wu L."/>
            <person name="Ma J."/>
        </authorList>
    </citation>
    <scope>NUCLEOTIDE SEQUENCE [LARGE SCALE GENOMIC DNA]</scope>
    <source>
        <strain evidence="4">CCUG 62974</strain>
    </source>
</reference>
<evidence type="ECO:0000313" key="3">
    <source>
        <dbReference type="EMBL" id="MFD0888935.1"/>
    </source>
</evidence>
<dbReference type="PROSITE" id="PS51841">
    <property type="entry name" value="LTD"/>
    <property type="match status" value="1"/>
</dbReference>
<dbReference type="InterPro" id="IPR036415">
    <property type="entry name" value="Lamin_tail_dom_sf"/>
</dbReference>
<evidence type="ECO:0000259" key="2">
    <source>
        <dbReference type="PROSITE" id="PS51841"/>
    </source>
</evidence>
<dbReference type="Proteomes" id="UP001597024">
    <property type="component" value="Unassembled WGS sequence"/>
</dbReference>
<feature type="non-terminal residue" evidence="3">
    <location>
        <position position="209"/>
    </location>
</feature>
<dbReference type="SUPFAM" id="SSF74853">
    <property type="entry name" value="Lamin A/C globular tail domain"/>
    <property type="match status" value="1"/>
</dbReference>
<dbReference type="InterPro" id="IPR001322">
    <property type="entry name" value="Lamin_tail_dom"/>
</dbReference>
<sequence>MRASSRAISALAVLGAAAATVTALPPTPALAEPGTVVISQVYGAGGNSGAPLANDFVELFNRSSAPVPLDGWSVQYGSATGTGNFAANPVVPLSGTLEPGRYHLIQLAGGGTGAPLPTPDATGTANMSAASGKVVLVRSAQGLACNGGSAPCSPEQSALIADLVGYGTANYAEGTPAPTLSVTTAALRGDHGCADTDANGADLVSASPA</sequence>